<evidence type="ECO:0000256" key="5">
    <source>
        <dbReference type="ARBA" id="ARBA00022692"/>
    </source>
</evidence>
<dbReference type="NCBIfam" id="TIGR00869">
    <property type="entry name" value="sec62"/>
    <property type="match status" value="1"/>
</dbReference>
<evidence type="ECO:0000256" key="7">
    <source>
        <dbReference type="ARBA" id="ARBA00022927"/>
    </source>
</evidence>
<dbReference type="PANTHER" id="PTHR12443">
    <property type="entry name" value="TRANSLOCATION PROTEIN SEC62"/>
    <property type="match status" value="1"/>
</dbReference>
<keyword evidence="13" id="KW-1185">Reference proteome</keyword>
<reference evidence="12 13" key="1">
    <citation type="journal article" date="2011" name="Proc. Natl. Acad. Sci. U.S.A.">
        <title>Evolutionary erosion of yeast sex chromosomes by mating-type switching accidents.</title>
        <authorList>
            <person name="Gordon J.L."/>
            <person name="Armisen D."/>
            <person name="Proux-Wera E."/>
            <person name="Oheigeartaigh S.S."/>
            <person name="Byrne K.P."/>
            <person name="Wolfe K.H."/>
        </authorList>
    </citation>
    <scope>NUCLEOTIDE SEQUENCE [LARGE SCALE GENOMIC DNA]</scope>
    <source>
        <strain evidence="13">ATCC 10662 / CBS 1146 / NBRC 0425 / NCYC 2629 / NRRL Y-866</strain>
    </source>
</reference>
<sequence length="261" mass="29922">MSEGVVAIGNPLAVAKVLRHHPELKQRKGLFESRQIDFFRYKRFVRALKSEEYAKKSKNQPDVYPVVGEVEESDARARNVFISLIRAQLVVPSTKLHSEECKEHGLTPSKEFPNLILSNKAVLQPDEYYVWNYNPKTLTDYLIVIGVISAILALVCYPLWPMFMRRGSYYLSMGALGLLGLFFAMAIVRLIIYLVTLPLTKSQGGFWIFPNLFEDCGVLESFRPFYGYGEKECYSYLKKVKRNKRKLTKKEKASAQKSSAE</sequence>
<dbReference type="InParanoid" id="G8ZMK3"/>
<protein>
    <recommendedName>
        <fullName evidence="3">Translocation protein SEC62</fullName>
    </recommendedName>
</protein>
<accession>G8ZMK3</accession>
<name>G8ZMK3_TORDE</name>
<dbReference type="EMBL" id="HE616742">
    <property type="protein sequence ID" value="CCE89847.1"/>
    <property type="molecule type" value="Genomic_DNA"/>
</dbReference>
<evidence type="ECO:0000256" key="10">
    <source>
        <dbReference type="ARBA" id="ARBA00023136"/>
    </source>
</evidence>
<dbReference type="OrthoDB" id="200187at2759"/>
<keyword evidence="4" id="KW-0813">Transport</keyword>
<keyword evidence="9" id="KW-0811">Translocation</keyword>
<dbReference type="RefSeq" id="XP_003679058.1">
    <property type="nucleotide sequence ID" value="XM_003679010.1"/>
</dbReference>
<dbReference type="FunCoup" id="G8ZMK3">
    <property type="interactions" value="160"/>
</dbReference>
<keyword evidence="8 11" id="KW-1133">Transmembrane helix</keyword>
<evidence type="ECO:0000313" key="13">
    <source>
        <dbReference type="Proteomes" id="UP000005627"/>
    </source>
</evidence>
<dbReference type="InterPro" id="IPR004728">
    <property type="entry name" value="Sec62"/>
</dbReference>
<dbReference type="GO" id="GO:0031204">
    <property type="term" value="P:post-translational protein targeting to membrane, translocation"/>
    <property type="evidence" value="ECO:0007669"/>
    <property type="project" value="EnsemblFungi"/>
</dbReference>
<evidence type="ECO:0000256" key="9">
    <source>
        <dbReference type="ARBA" id="ARBA00023010"/>
    </source>
</evidence>
<evidence type="ECO:0000256" key="4">
    <source>
        <dbReference type="ARBA" id="ARBA00022448"/>
    </source>
</evidence>
<evidence type="ECO:0000256" key="11">
    <source>
        <dbReference type="SAM" id="Phobius"/>
    </source>
</evidence>
<feature type="transmembrane region" description="Helical" evidence="11">
    <location>
        <begin position="169"/>
        <end position="192"/>
    </location>
</feature>
<proteinExistence type="inferred from homology"/>
<evidence type="ECO:0000256" key="8">
    <source>
        <dbReference type="ARBA" id="ARBA00022989"/>
    </source>
</evidence>
<evidence type="ECO:0000256" key="6">
    <source>
        <dbReference type="ARBA" id="ARBA00022824"/>
    </source>
</evidence>
<dbReference type="AlphaFoldDB" id="G8ZMK3"/>
<dbReference type="GO" id="GO:0008320">
    <property type="term" value="F:protein transmembrane transporter activity"/>
    <property type="evidence" value="ECO:0007669"/>
    <property type="project" value="EnsemblFungi"/>
</dbReference>
<dbReference type="PANTHER" id="PTHR12443:SF9">
    <property type="entry name" value="TRANSLOCATION PROTEIN SEC62"/>
    <property type="match status" value="1"/>
</dbReference>
<feature type="transmembrane region" description="Helical" evidence="11">
    <location>
        <begin position="141"/>
        <end position="163"/>
    </location>
</feature>
<dbReference type="KEGG" id="tdl:TDEL_0A05150"/>
<evidence type="ECO:0000256" key="1">
    <source>
        <dbReference type="ARBA" id="ARBA00004477"/>
    </source>
</evidence>
<evidence type="ECO:0000256" key="2">
    <source>
        <dbReference type="ARBA" id="ARBA00010604"/>
    </source>
</evidence>
<dbReference type="STRING" id="1076872.G8ZMK3"/>
<dbReference type="eggNOG" id="KOG2927">
    <property type="taxonomic scope" value="Eukaryota"/>
</dbReference>
<organism evidence="12 13">
    <name type="scientific">Torulaspora delbrueckii</name>
    <name type="common">Yeast</name>
    <name type="synonym">Candida colliculosa</name>
    <dbReference type="NCBI Taxonomy" id="4950"/>
    <lineage>
        <taxon>Eukaryota</taxon>
        <taxon>Fungi</taxon>
        <taxon>Dikarya</taxon>
        <taxon>Ascomycota</taxon>
        <taxon>Saccharomycotina</taxon>
        <taxon>Saccharomycetes</taxon>
        <taxon>Saccharomycetales</taxon>
        <taxon>Saccharomycetaceae</taxon>
        <taxon>Torulaspora</taxon>
    </lineage>
</organism>
<comment type="subcellular location">
    <subcellularLocation>
        <location evidence="1">Endoplasmic reticulum membrane</location>
        <topology evidence="1">Multi-pass membrane protein</topology>
    </subcellularLocation>
</comment>
<dbReference type="GO" id="GO:0071256">
    <property type="term" value="C:translocon complex"/>
    <property type="evidence" value="ECO:0007669"/>
    <property type="project" value="EnsemblFungi"/>
</dbReference>
<dbReference type="HOGENOM" id="CLU_040936_1_0_1"/>
<keyword evidence="6" id="KW-0256">Endoplasmic reticulum</keyword>
<dbReference type="GeneID" id="11503105"/>
<dbReference type="GO" id="GO:0031207">
    <property type="term" value="C:Sec62/Sec63 complex"/>
    <property type="evidence" value="ECO:0007669"/>
    <property type="project" value="EnsemblFungi"/>
</dbReference>
<dbReference type="Proteomes" id="UP000005627">
    <property type="component" value="Chromosome 1"/>
</dbReference>
<dbReference type="InterPro" id="IPR011553">
    <property type="entry name" value="Sec62_asco"/>
</dbReference>
<keyword evidence="10 11" id="KW-0472">Membrane</keyword>
<evidence type="ECO:0000256" key="3">
    <source>
        <dbReference type="ARBA" id="ARBA00021257"/>
    </source>
</evidence>
<comment type="similarity">
    <text evidence="2">Belongs to the SEC62 family.</text>
</comment>
<keyword evidence="5 11" id="KW-0812">Transmembrane</keyword>
<evidence type="ECO:0000313" key="12">
    <source>
        <dbReference type="EMBL" id="CCE89847.1"/>
    </source>
</evidence>
<dbReference type="Pfam" id="PF03839">
    <property type="entry name" value="Sec62"/>
    <property type="match status" value="1"/>
</dbReference>
<gene>
    <name evidence="12" type="primary">TDEL0A05150</name>
    <name evidence="12" type="ORF">TDEL_0A05150</name>
</gene>
<keyword evidence="7" id="KW-0653">Protein transport</keyword>